<feature type="compositionally biased region" description="Polar residues" evidence="1">
    <location>
        <begin position="142"/>
        <end position="161"/>
    </location>
</feature>
<reference evidence="2 3" key="1">
    <citation type="journal article" date="2015" name="Sci. Rep.">
        <title>The genome of Leishmania panamensis: insights into genomics of the L. (Viannia) subgenus.</title>
        <authorList>
            <person name="Llanes A."/>
            <person name="Restrepo C.M."/>
            <person name="Vecchio G.D."/>
            <person name="Anguizola F.J."/>
            <person name="Lleonart R."/>
        </authorList>
    </citation>
    <scope>NUCLEOTIDE SEQUENCE [LARGE SCALE GENOMIC DNA]</scope>
    <source>
        <strain evidence="2 3">MHOM/PA/94/PSC-1</strain>
    </source>
</reference>
<dbReference type="VEuPathDB" id="TriTrypDB:LPAL13_110011300"/>
<evidence type="ECO:0000313" key="2">
    <source>
        <dbReference type="EMBL" id="AIN96272.1"/>
    </source>
</evidence>
<feature type="region of interest" description="Disordered" evidence="1">
    <location>
        <begin position="115"/>
        <end position="199"/>
    </location>
</feature>
<proteinExistence type="predicted"/>
<dbReference type="eggNOG" id="ENOG502S7NZ">
    <property type="taxonomic scope" value="Eukaryota"/>
</dbReference>
<evidence type="ECO:0000256" key="1">
    <source>
        <dbReference type="SAM" id="MobiDB-lite"/>
    </source>
</evidence>
<accession>A0A088RJU9</accession>
<evidence type="ECO:0000313" key="3">
    <source>
        <dbReference type="Proteomes" id="UP000063063"/>
    </source>
</evidence>
<dbReference type="EMBL" id="CP009380">
    <property type="protein sequence ID" value="AIN96272.1"/>
    <property type="molecule type" value="Genomic_DNA"/>
</dbReference>
<dbReference type="AlphaFoldDB" id="A0A088RJU9"/>
<dbReference type="OrthoDB" id="277516at2759"/>
<dbReference type="RefSeq" id="XP_010696925.1">
    <property type="nucleotide sequence ID" value="XM_010698623.1"/>
</dbReference>
<dbReference type="Proteomes" id="UP000063063">
    <property type="component" value="Chromosome 11"/>
</dbReference>
<name>A0A088RJU9_LEIPA</name>
<protein>
    <recommendedName>
        <fullName evidence="4">MIT domain-containing protein</fullName>
    </recommendedName>
</protein>
<keyword evidence="3" id="KW-1185">Reference proteome</keyword>
<dbReference type="GeneID" id="22572942"/>
<gene>
    <name evidence="2" type="ORF">LPMP_110770</name>
</gene>
<sequence>MAAADQLRYAAQLIELARSEETEDGNPLTAVRYYTTAMEIIASEASNLAASITRNEARRFFLFQVRSKLDMYYQRAELLLQVASGSGLLDKPSIGNGDTPPFQVSYPPALYTPAVASDKSNSGDGAGGGGSVLGIPLLPQQMMPTASPPQTQSGHGNSNELPISLYLKPDDDGTAAPPPVTSELDLDKLMKNLGAPPDM</sequence>
<evidence type="ECO:0008006" key="4">
    <source>
        <dbReference type="Google" id="ProtNLM"/>
    </source>
</evidence>
<dbReference type="KEGG" id="lpan:LPMP_110770"/>
<dbReference type="VEuPathDB" id="TriTrypDB:LPMP_110770"/>
<organism evidence="2 3">
    <name type="scientific">Leishmania panamensis</name>
    <dbReference type="NCBI Taxonomy" id="5679"/>
    <lineage>
        <taxon>Eukaryota</taxon>
        <taxon>Discoba</taxon>
        <taxon>Euglenozoa</taxon>
        <taxon>Kinetoplastea</taxon>
        <taxon>Metakinetoplastina</taxon>
        <taxon>Trypanosomatida</taxon>
        <taxon>Trypanosomatidae</taxon>
        <taxon>Leishmaniinae</taxon>
        <taxon>Leishmania</taxon>
        <taxon>Leishmania guyanensis species complex</taxon>
    </lineage>
</organism>